<dbReference type="EMBL" id="CP065053">
    <property type="protein sequence ID" value="QPI48631.1"/>
    <property type="molecule type" value="Genomic_DNA"/>
</dbReference>
<gene>
    <name evidence="1" type="ORF">IV454_24360</name>
</gene>
<protein>
    <recommendedName>
        <fullName evidence="3">Acetamidase</fullName>
    </recommendedName>
</protein>
<dbReference type="Proteomes" id="UP000662888">
    <property type="component" value="Chromosome"/>
</dbReference>
<evidence type="ECO:0000313" key="2">
    <source>
        <dbReference type="Proteomes" id="UP000662888"/>
    </source>
</evidence>
<sequence length="133" mass="14178">MTQYTFNVNFTNHVKTAKLHTTCPLTLDGAYQVYDGDTILLIFNNPDTVIQNGMMILKKEPVPKGEAPSPFSGLIGPNIPVTNKTVLAVDVLKGCWGFSIAFDAPYGVGHIGHHVLPDPELQVGSIGSDGNGG</sequence>
<organism evidence="1 2">
    <name type="scientific">Massilia antarctica</name>
    <dbReference type="NCBI Taxonomy" id="2765360"/>
    <lineage>
        <taxon>Bacteria</taxon>
        <taxon>Pseudomonadati</taxon>
        <taxon>Pseudomonadota</taxon>
        <taxon>Betaproteobacteria</taxon>
        <taxon>Burkholderiales</taxon>
        <taxon>Oxalobacteraceae</taxon>
        <taxon>Telluria group</taxon>
        <taxon>Massilia</taxon>
    </lineage>
</organism>
<proteinExistence type="predicted"/>
<accession>A0AA49A6Y3</accession>
<evidence type="ECO:0008006" key="3">
    <source>
        <dbReference type="Google" id="ProtNLM"/>
    </source>
</evidence>
<name>A0AA49A6Y3_9BURK</name>
<keyword evidence="2" id="KW-1185">Reference proteome</keyword>
<reference evidence="1 2" key="1">
    <citation type="submission" date="2020-11" db="EMBL/GenBank/DDBJ databases">
        <authorList>
            <person name="Sun Q."/>
        </authorList>
    </citation>
    <scope>NUCLEOTIDE SEQUENCE [LARGE SCALE GENOMIC DNA]</scope>
    <source>
        <strain evidence="1 2">P8398</strain>
    </source>
</reference>
<evidence type="ECO:0000313" key="1">
    <source>
        <dbReference type="EMBL" id="QPI48631.1"/>
    </source>
</evidence>
<dbReference type="RefSeq" id="WP_206088237.1">
    <property type="nucleotide sequence ID" value="NZ_CP065053.1"/>
</dbReference>